<evidence type="ECO:0000256" key="1">
    <source>
        <dbReference type="SAM" id="MobiDB-lite"/>
    </source>
</evidence>
<evidence type="ECO:0000313" key="3">
    <source>
        <dbReference type="Proteomes" id="UP001300502"/>
    </source>
</evidence>
<keyword evidence="3" id="KW-1185">Reference proteome</keyword>
<dbReference type="AlphaFoldDB" id="A0AAV9IGA0"/>
<feature type="compositionally biased region" description="Polar residues" evidence="1">
    <location>
        <begin position="82"/>
        <end position="100"/>
    </location>
</feature>
<dbReference type="EMBL" id="JANCYU010000040">
    <property type="protein sequence ID" value="KAK4526449.1"/>
    <property type="molecule type" value="Genomic_DNA"/>
</dbReference>
<comment type="caution">
    <text evidence="2">The sequence shown here is derived from an EMBL/GenBank/DDBJ whole genome shotgun (WGS) entry which is preliminary data.</text>
</comment>
<feature type="compositionally biased region" description="Basic residues" evidence="1">
    <location>
        <begin position="108"/>
        <end position="120"/>
    </location>
</feature>
<gene>
    <name evidence="2" type="ORF">GAYE_SCF24G4365</name>
</gene>
<sequence>MEGTYWCRWNGKSWEPFWLQPLTQGGGFEETQNDSHAIGELGAEWEYKGFHDGYLAGCLDATSNGDGANRVIPLQQNKAESSYDSALWRNSPSPNNTEVEVNQDKVRRTERKPRSKRKDKAKQSSVTNKPSREDIATRDDKQHTDQEILELEATMDAKFVKVLREKNPPLWPILGLNLAYKESE</sequence>
<proteinExistence type="predicted"/>
<dbReference type="Proteomes" id="UP001300502">
    <property type="component" value="Unassembled WGS sequence"/>
</dbReference>
<reference evidence="2 3" key="1">
    <citation type="submission" date="2022-07" db="EMBL/GenBank/DDBJ databases">
        <title>Genome-wide signatures of adaptation to extreme environments.</title>
        <authorList>
            <person name="Cho C.H."/>
            <person name="Yoon H.S."/>
        </authorList>
    </citation>
    <scope>NUCLEOTIDE SEQUENCE [LARGE SCALE GENOMIC DNA]</scope>
    <source>
        <strain evidence="2 3">108.79 E11</strain>
    </source>
</reference>
<accession>A0AAV9IGA0</accession>
<feature type="region of interest" description="Disordered" evidence="1">
    <location>
        <begin position="82"/>
        <end position="147"/>
    </location>
</feature>
<evidence type="ECO:0000313" key="2">
    <source>
        <dbReference type="EMBL" id="KAK4526449.1"/>
    </source>
</evidence>
<protein>
    <submittedName>
        <fullName evidence="2">Uncharacterized protein</fullName>
    </submittedName>
</protein>
<name>A0AAV9IGA0_9RHOD</name>
<organism evidence="2 3">
    <name type="scientific">Galdieria yellowstonensis</name>
    <dbReference type="NCBI Taxonomy" id="3028027"/>
    <lineage>
        <taxon>Eukaryota</taxon>
        <taxon>Rhodophyta</taxon>
        <taxon>Bangiophyceae</taxon>
        <taxon>Galdieriales</taxon>
        <taxon>Galdieriaceae</taxon>
        <taxon>Galdieria</taxon>
    </lineage>
</organism>
<feature type="compositionally biased region" description="Basic and acidic residues" evidence="1">
    <location>
        <begin position="130"/>
        <end position="146"/>
    </location>
</feature>